<evidence type="ECO:0000313" key="8">
    <source>
        <dbReference type="EMBL" id="PVU96603.1"/>
    </source>
</evidence>
<feature type="region of interest" description="Disordered" evidence="6">
    <location>
        <begin position="48"/>
        <end position="69"/>
    </location>
</feature>
<evidence type="ECO:0000313" key="9">
    <source>
        <dbReference type="Proteomes" id="UP000245383"/>
    </source>
</evidence>
<dbReference type="Gene3D" id="3.30.460.20">
    <property type="entry name" value="CorA soluble domain-like"/>
    <property type="match status" value="1"/>
</dbReference>
<dbReference type="Pfam" id="PF01544">
    <property type="entry name" value="CorA"/>
    <property type="match status" value="2"/>
</dbReference>
<dbReference type="EMBL" id="MBFR01000028">
    <property type="protein sequence ID" value="PVU96603.1"/>
    <property type="molecule type" value="Genomic_DNA"/>
</dbReference>
<evidence type="ECO:0000256" key="5">
    <source>
        <dbReference type="ARBA" id="ARBA00023136"/>
    </source>
</evidence>
<reference evidence="8 9" key="1">
    <citation type="journal article" date="2018" name="MBio">
        <title>Comparative Genomics Reveals the Core Gene Toolbox for the Fungus-Insect Symbiosis.</title>
        <authorList>
            <person name="Wang Y."/>
            <person name="Stata M."/>
            <person name="Wang W."/>
            <person name="Stajich J.E."/>
            <person name="White M.M."/>
            <person name="Moncalvo J.M."/>
        </authorList>
    </citation>
    <scope>NUCLEOTIDE SEQUENCE [LARGE SCALE GENOMIC DNA]</scope>
    <source>
        <strain evidence="8 9">SWE-8-4</strain>
    </source>
</reference>
<sequence length="647" mass="73479">MEYKNYSFKNLRELQVKTNRFNSKLLTSELDYELEFMNTHFDTFTDPPVSSPAANLHTEKPYTSPDTLTQKHTSKLSLSPEYHYNALKLSQRIRFYSATTGLVCGASLYRLSEYMLPLNKLIFAATHKISLQELIAMDNKNDTALEAQVVDNNSPKFFVHTEPSRDTKLATETASSVSLTRLENAKISQQSLNIQNQNTQRSHENFYTNSPQTQLHSNQNSASDLDQTSKIYNADENSTLMRSAYFWIDITDPTLQETELLSKIFYIHPLTVEDIMSPELTNDKVDIFSDYTFITYGAIDSDILDNSSDLNSDLKGMSVSPYFIVLKNQCLLTFHNISSVAYTETAIQRVLDLEVSTNKSVITPSYITYAIIDAITDGIEPTTQMIEIEVDTVDELVLILPNSEHKDMLLRLGSARRRILTLFRVLQGKPNVIKVLKREVQKKINSFNYRLSEISHEVKENFSLDKFPKNLPNDMNSQNTIPQNFLIKNNPSLAKKCISNINYSRLENLNEQVWHLRNSIHHYKEILWLYSDTLDHLSHLLTLCSQSELILSRTHANHIGTISLNLGVTAENIGLLANNLALIGAVSSPFVIISGLFGMNVRVPYRDVENTNAFLSIVIGCTIVVAIFLWILSSHMSKQKRSSIGFN</sequence>
<evidence type="ECO:0008006" key="10">
    <source>
        <dbReference type="Google" id="ProtNLM"/>
    </source>
</evidence>
<feature type="transmembrane region" description="Helical" evidence="7">
    <location>
        <begin position="613"/>
        <end position="632"/>
    </location>
</feature>
<dbReference type="SUPFAM" id="SSF144083">
    <property type="entry name" value="Magnesium transport protein CorA, transmembrane region"/>
    <property type="match status" value="1"/>
</dbReference>
<evidence type="ECO:0000256" key="4">
    <source>
        <dbReference type="ARBA" id="ARBA00022989"/>
    </source>
</evidence>
<comment type="similarity">
    <text evidence="2">Belongs to the CorA metal ion transporter (MIT) (TC 1.A.35) family.</text>
</comment>
<dbReference type="PANTHER" id="PTHR21535">
    <property type="entry name" value="MAGNESIUM AND COBALT TRANSPORT PROTEIN/MITOCHONDRIAL IMPORT INNER MEMBRANE TRANSLOCASE SUBUNIT TIM8"/>
    <property type="match status" value="1"/>
</dbReference>
<evidence type="ECO:0000256" key="6">
    <source>
        <dbReference type="SAM" id="MobiDB-lite"/>
    </source>
</evidence>
<evidence type="ECO:0000256" key="3">
    <source>
        <dbReference type="ARBA" id="ARBA00022692"/>
    </source>
</evidence>
<dbReference type="GO" id="GO:0015095">
    <property type="term" value="F:magnesium ion transmembrane transporter activity"/>
    <property type="evidence" value="ECO:0007669"/>
    <property type="project" value="TreeGrafter"/>
</dbReference>
<keyword evidence="5 7" id="KW-0472">Membrane</keyword>
<proteinExistence type="inferred from homology"/>
<accession>A0A2T9YW83</accession>
<evidence type="ECO:0000256" key="2">
    <source>
        <dbReference type="ARBA" id="ARBA00009765"/>
    </source>
</evidence>
<feature type="region of interest" description="Disordered" evidence="6">
    <location>
        <begin position="194"/>
        <end position="221"/>
    </location>
</feature>
<feature type="compositionally biased region" description="Polar residues" evidence="6">
    <location>
        <begin position="205"/>
        <end position="221"/>
    </location>
</feature>
<feature type="transmembrane region" description="Helical" evidence="7">
    <location>
        <begin position="580"/>
        <end position="601"/>
    </location>
</feature>
<dbReference type="InterPro" id="IPR002523">
    <property type="entry name" value="MgTranspt_CorA/ZnTranspt_ZntB"/>
</dbReference>
<dbReference type="PANTHER" id="PTHR21535:SF51">
    <property type="entry name" value="MANGANESE RESISTANCE PROTEIN MNR2"/>
    <property type="match status" value="1"/>
</dbReference>
<dbReference type="InterPro" id="IPR045863">
    <property type="entry name" value="CorA_TM1_TM2"/>
</dbReference>
<comment type="caution">
    <text evidence="8">The sequence shown here is derived from an EMBL/GenBank/DDBJ whole genome shotgun (WGS) entry which is preliminary data.</text>
</comment>
<name>A0A2T9YW83_9FUNG</name>
<gene>
    <name evidence="8" type="ORF">BB561_001075</name>
</gene>
<comment type="subcellular location">
    <subcellularLocation>
        <location evidence="1">Membrane</location>
        <topology evidence="1">Multi-pass membrane protein</topology>
    </subcellularLocation>
</comment>
<dbReference type="InterPro" id="IPR045861">
    <property type="entry name" value="CorA_cytoplasmic_dom"/>
</dbReference>
<dbReference type="Proteomes" id="UP000245383">
    <property type="component" value="Unassembled WGS sequence"/>
</dbReference>
<evidence type="ECO:0000256" key="1">
    <source>
        <dbReference type="ARBA" id="ARBA00004141"/>
    </source>
</evidence>
<keyword evidence="3 7" id="KW-0812">Transmembrane</keyword>
<dbReference type="GO" id="GO:0010961">
    <property type="term" value="P:intracellular magnesium ion homeostasis"/>
    <property type="evidence" value="ECO:0007669"/>
    <property type="project" value="TreeGrafter"/>
</dbReference>
<protein>
    <recommendedName>
        <fullName evidence="10">Magnesium transporter</fullName>
    </recommendedName>
</protein>
<dbReference type="SUPFAM" id="SSF143865">
    <property type="entry name" value="CorA soluble domain-like"/>
    <property type="match status" value="1"/>
</dbReference>
<evidence type="ECO:0000256" key="7">
    <source>
        <dbReference type="SAM" id="Phobius"/>
    </source>
</evidence>
<keyword evidence="4 7" id="KW-1133">Transmembrane helix</keyword>
<dbReference type="GO" id="GO:0016020">
    <property type="term" value="C:membrane"/>
    <property type="evidence" value="ECO:0007669"/>
    <property type="project" value="UniProtKB-SubCell"/>
</dbReference>
<dbReference type="OrthoDB" id="29879at2759"/>
<dbReference type="Gene3D" id="1.20.58.340">
    <property type="entry name" value="Magnesium transport protein CorA, transmembrane region"/>
    <property type="match status" value="2"/>
</dbReference>
<keyword evidence="9" id="KW-1185">Reference proteome</keyword>
<organism evidence="8 9">
    <name type="scientific">Smittium simulii</name>
    <dbReference type="NCBI Taxonomy" id="133385"/>
    <lineage>
        <taxon>Eukaryota</taxon>
        <taxon>Fungi</taxon>
        <taxon>Fungi incertae sedis</taxon>
        <taxon>Zoopagomycota</taxon>
        <taxon>Kickxellomycotina</taxon>
        <taxon>Harpellomycetes</taxon>
        <taxon>Harpellales</taxon>
        <taxon>Legeriomycetaceae</taxon>
        <taxon>Smittium</taxon>
    </lineage>
</organism>
<dbReference type="AlphaFoldDB" id="A0A2T9YW83"/>